<dbReference type="InterPro" id="IPR025669">
    <property type="entry name" value="AAA_dom"/>
</dbReference>
<keyword evidence="4" id="KW-0997">Cell inner membrane</keyword>
<evidence type="ECO:0000256" key="10">
    <source>
        <dbReference type="ARBA" id="ARBA00022989"/>
    </source>
</evidence>
<dbReference type="InterPro" id="IPR005702">
    <property type="entry name" value="Wzc-like_C"/>
</dbReference>
<keyword evidence="6 15" id="KW-0812">Transmembrane</keyword>
<comment type="catalytic activity">
    <reaction evidence="13">
        <text>L-tyrosyl-[protein] + ATP = O-phospho-L-tyrosyl-[protein] + ADP + H(+)</text>
        <dbReference type="Rhea" id="RHEA:10596"/>
        <dbReference type="Rhea" id="RHEA-COMP:10136"/>
        <dbReference type="Rhea" id="RHEA-COMP:20101"/>
        <dbReference type="ChEBI" id="CHEBI:15378"/>
        <dbReference type="ChEBI" id="CHEBI:30616"/>
        <dbReference type="ChEBI" id="CHEBI:46858"/>
        <dbReference type="ChEBI" id="CHEBI:61978"/>
        <dbReference type="ChEBI" id="CHEBI:456216"/>
    </reaction>
</comment>
<dbReference type="Pfam" id="PF13614">
    <property type="entry name" value="AAA_31"/>
    <property type="match status" value="1"/>
</dbReference>
<evidence type="ECO:0000313" key="20">
    <source>
        <dbReference type="Proteomes" id="UP000183104"/>
    </source>
</evidence>
<dbReference type="AlphaFoldDB" id="A0A1G5C679"/>
<keyword evidence="5" id="KW-0808">Transferase</keyword>
<accession>A0A1G5C679</accession>
<dbReference type="InterPro" id="IPR050445">
    <property type="entry name" value="Bact_polysacc_biosynth/exp"/>
</dbReference>
<dbReference type="NCBIfam" id="TIGR01007">
    <property type="entry name" value="eps_fam"/>
    <property type="match status" value="1"/>
</dbReference>
<evidence type="ECO:0000256" key="4">
    <source>
        <dbReference type="ARBA" id="ARBA00022519"/>
    </source>
</evidence>
<feature type="domain" description="AAA" evidence="17">
    <location>
        <begin position="551"/>
        <end position="661"/>
    </location>
</feature>
<keyword evidence="20" id="KW-1185">Reference proteome</keyword>
<protein>
    <submittedName>
        <fullName evidence="19">Tyrosine-protein kinase Etk/Wzc</fullName>
    </submittedName>
</protein>
<dbReference type="InterPro" id="IPR003856">
    <property type="entry name" value="LPS_length_determ_N"/>
</dbReference>
<evidence type="ECO:0000256" key="8">
    <source>
        <dbReference type="ARBA" id="ARBA00022777"/>
    </source>
</evidence>
<evidence type="ECO:0000259" key="17">
    <source>
        <dbReference type="Pfam" id="PF13614"/>
    </source>
</evidence>
<dbReference type="Gene3D" id="3.40.50.300">
    <property type="entry name" value="P-loop containing nucleotide triphosphate hydrolases"/>
    <property type="match status" value="1"/>
</dbReference>
<evidence type="ECO:0000256" key="15">
    <source>
        <dbReference type="SAM" id="Phobius"/>
    </source>
</evidence>
<keyword evidence="9" id="KW-0067">ATP-binding</keyword>
<gene>
    <name evidence="19" type="ORF">SAMN05661077_0917</name>
</gene>
<dbReference type="STRING" id="381306.AN478_10585"/>
<keyword evidence="11 15" id="KW-0472">Membrane</keyword>
<dbReference type="OrthoDB" id="9775724at2"/>
<feature type="domain" description="Tyrosine-protein kinase G-rich" evidence="18">
    <location>
        <begin position="384"/>
        <end position="465"/>
    </location>
</feature>
<dbReference type="Pfam" id="PF13807">
    <property type="entry name" value="GNVR"/>
    <property type="match status" value="1"/>
</dbReference>
<dbReference type="Proteomes" id="UP000183104">
    <property type="component" value="Unassembled WGS sequence"/>
</dbReference>
<keyword evidence="3" id="KW-1003">Cell membrane</keyword>
<keyword evidence="7" id="KW-0547">Nucleotide-binding</keyword>
<sequence>MSNAPTPPRDDEFDLQQVVATLLEGKWLIVGVTALALAVGLVMAQLPAPVYKSNAMIQVETEDGGVQSLLSDSPQGMMVNDRGPTATQIQILKSRNVLSKAVEDLDLDILAEPNHFPYVGGYLAREANPQNGLAEPWFGLDSYAWGGEEIEVKRLEVDDALKGRDLTLVAGEEGRYRLRQGPDRVLLEGRVGQPAQSESPRIDLFVSRLKARPGTTFTIRQRSWLAAVSGLQDRLQVQEKGQDTGILQLSMEGEDPERIGQILDSVARFYQQQNVERRSAEAEESLNFLQEQLPRLKEKLRTAENKLNTFRQENSAVDITAETQTILDRVVEVENRISELEMERAEVGQKLGEQHPTMQSMERKRRELEQNKEQLQSRIQGLPDTQQELLRLKRDVEVQQELYTSLLNKSQELRLSKAGTIGNVRIVDEAILPERPSGPNRPLIFLAAGVVGLIGGSALVFLRKALRTGIQDPDSLSQKLGLPIFAVVPHNRDQERAAKRLKRGKKFLPILAVKDPTDPTVEALRSLRTSLAFALLESDRKVVTITSPIPSSGKTFITINLASLVAETGQKVLVIDADLRKGHLHYYLDRERSPGLTDFLAGEATEDQIKTPLTDNLTVVSSGTLPPNPTELLISQGFIDFLARAQQEYDLVLVDTAPLIPVTDATLVGAQGGAMFMVVRGGVTNLAEVEAAERRASQHGVSISGLVYNDLRPQEGYGKYGAYGGYRYYNYKYE</sequence>
<keyword evidence="8 19" id="KW-0418">Kinase</keyword>
<evidence type="ECO:0000256" key="1">
    <source>
        <dbReference type="ARBA" id="ARBA00004429"/>
    </source>
</evidence>
<evidence type="ECO:0000256" key="5">
    <source>
        <dbReference type="ARBA" id="ARBA00022679"/>
    </source>
</evidence>
<evidence type="ECO:0000256" key="14">
    <source>
        <dbReference type="SAM" id="Coils"/>
    </source>
</evidence>
<dbReference type="GO" id="GO:0005524">
    <property type="term" value="F:ATP binding"/>
    <property type="evidence" value="ECO:0007669"/>
    <property type="project" value="UniProtKB-KW"/>
</dbReference>
<feature type="transmembrane region" description="Helical" evidence="15">
    <location>
        <begin position="443"/>
        <end position="462"/>
    </location>
</feature>
<feature type="domain" description="Polysaccharide chain length determinant N-terminal" evidence="16">
    <location>
        <begin position="11"/>
        <end position="105"/>
    </location>
</feature>
<evidence type="ECO:0000256" key="6">
    <source>
        <dbReference type="ARBA" id="ARBA00022692"/>
    </source>
</evidence>
<evidence type="ECO:0000313" key="19">
    <source>
        <dbReference type="EMBL" id="SCX97955.1"/>
    </source>
</evidence>
<dbReference type="PANTHER" id="PTHR32309">
    <property type="entry name" value="TYROSINE-PROTEIN KINASE"/>
    <property type="match status" value="1"/>
</dbReference>
<dbReference type="EMBL" id="FMUN01000002">
    <property type="protein sequence ID" value="SCX97955.1"/>
    <property type="molecule type" value="Genomic_DNA"/>
</dbReference>
<dbReference type="PANTHER" id="PTHR32309:SF32">
    <property type="entry name" value="TYROSINE-PROTEIN KINASE ETK-RELATED"/>
    <property type="match status" value="1"/>
</dbReference>
<feature type="transmembrane region" description="Helical" evidence="15">
    <location>
        <begin position="27"/>
        <end position="46"/>
    </location>
</feature>
<evidence type="ECO:0000256" key="3">
    <source>
        <dbReference type="ARBA" id="ARBA00022475"/>
    </source>
</evidence>
<comment type="similarity">
    <text evidence="2">Belongs to the etk/wzc family.</text>
</comment>
<evidence type="ECO:0000256" key="7">
    <source>
        <dbReference type="ARBA" id="ARBA00022741"/>
    </source>
</evidence>
<comment type="subcellular location">
    <subcellularLocation>
        <location evidence="1">Cell inner membrane</location>
        <topology evidence="1">Multi-pass membrane protein</topology>
    </subcellularLocation>
</comment>
<evidence type="ECO:0000256" key="2">
    <source>
        <dbReference type="ARBA" id="ARBA00008883"/>
    </source>
</evidence>
<evidence type="ECO:0000256" key="11">
    <source>
        <dbReference type="ARBA" id="ARBA00023136"/>
    </source>
</evidence>
<dbReference type="Pfam" id="PF23607">
    <property type="entry name" value="WZC_N"/>
    <property type="match status" value="1"/>
</dbReference>
<keyword evidence="10 15" id="KW-1133">Transmembrane helix</keyword>
<dbReference type="SUPFAM" id="SSF52540">
    <property type="entry name" value="P-loop containing nucleoside triphosphate hydrolases"/>
    <property type="match status" value="1"/>
</dbReference>
<dbReference type="RefSeq" id="WP_082433033.1">
    <property type="nucleotide sequence ID" value="NZ_FMUN01000002.1"/>
</dbReference>
<evidence type="ECO:0000256" key="12">
    <source>
        <dbReference type="ARBA" id="ARBA00023137"/>
    </source>
</evidence>
<feature type="coiled-coil region" evidence="14">
    <location>
        <begin position="272"/>
        <end position="385"/>
    </location>
</feature>
<proteinExistence type="inferred from homology"/>
<dbReference type="GO" id="GO:0004713">
    <property type="term" value="F:protein tyrosine kinase activity"/>
    <property type="evidence" value="ECO:0007669"/>
    <property type="project" value="UniProtKB-KW"/>
</dbReference>
<dbReference type="CDD" id="cd05387">
    <property type="entry name" value="BY-kinase"/>
    <property type="match status" value="1"/>
</dbReference>
<keyword evidence="12" id="KW-0829">Tyrosine-protein kinase</keyword>
<dbReference type="GO" id="GO:0005886">
    <property type="term" value="C:plasma membrane"/>
    <property type="evidence" value="ECO:0007669"/>
    <property type="project" value="UniProtKB-SubCell"/>
</dbReference>
<organism evidence="19 20">
    <name type="scientific">Thiohalorhabdus denitrificans</name>
    <dbReference type="NCBI Taxonomy" id="381306"/>
    <lineage>
        <taxon>Bacteria</taxon>
        <taxon>Pseudomonadati</taxon>
        <taxon>Pseudomonadota</taxon>
        <taxon>Gammaproteobacteria</taxon>
        <taxon>Thiohalorhabdales</taxon>
        <taxon>Thiohalorhabdaceae</taxon>
        <taxon>Thiohalorhabdus</taxon>
    </lineage>
</organism>
<evidence type="ECO:0000259" key="18">
    <source>
        <dbReference type="Pfam" id="PF13807"/>
    </source>
</evidence>
<dbReference type="GO" id="GO:0042802">
    <property type="term" value="F:identical protein binding"/>
    <property type="evidence" value="ECO:0007669"/>
    <property type="project" value="UniProtKB-ARBA"/>
</dbReference>
<reference evidence="20" key="1">
    <citation type="submission" date="2016-10" db="EMBL/GenBank/DDBJ databases">
        <authorList>
            <person name="Varghese N."/>
        </authorList>
    </citation>
    <scope>NUCLEOTIDE SEQUENCE [LARGE SCALE GENOMIC DNA]</scope>
    <source>
        <strain evidence="20">HL 19</strain>
    </source>
</reference>
<name>A0A1G5C679_9GAMM</name>
<evidence type="ECO:0000256" key="9">
    <source>
        <dbReference type="ARBA" id="ARBA00022840"/>
    </source>
</evidence>
<keyword evidence="14" id="KW-0175">Coiled coil</keyword>
<dbReference type="Pfam" id="PF02706">
    <property type="entry name" value="Wzz"/>
    <property type="match status" value="1"/>
</dbReference>
<dbReference type="SUPFAM" id="SSF57997">
    <property type="entry name" value="Tropomyosin"/>
    <property type="match status" value="1"/>
</dbReference>
<evidence type="ECO:0000259" key="16">
    <source>
        <dbReference type="Pfam" id="PF02706"/>
    </source>
</evidence>
<dbReference type="InterPro" id="IPR027417">
    <property type="entry name" value="P-loop_NTPase"/>
</dbReference>
<dbReference type="FunFam" id="3.40.50.300:FF:000527">
    <property type="entry name" value="Tyrosine-protein kinase etk"/>
    <property type="match status" value="1"/>
</dbReference>
<dbReference type="InterPro" id="IPR032807">
    <property type="entry name" value="GNVR"/>
</dbReference>
<evidence type="ECO:0000256" key="13">
    <source>
        <dbReference type="ARBA" id="ARBA00053015"/>
    </source>
</evidence>